<evidence type="ECO:0000256" key="1">
    <source>
        <dbReference type="SAM" id="MobiDB-lite"/>
    </source>
</evidence>
<dbReference type="AlphaFoldDB" id="A0AAV7RR30"/>
<feature type="region of interest" description="Disordered" evidence="1">
    <location>
        <begin position="1"/>
        <end position="50"/>
    </location>
</feature>
<evidence type="ECO:0000313" key="3">
    <source>
        <dbReference type="Proteomes" id="UP001066276"/>
    </source>
</evidence>
<dbReference type="EMBL" id="JANPWB010000009">
    <property type="protein sequence ID" value="KAJ1154734.1"/>
    <property type="molecule type" value="Genomic_DNA"/>
</dbReference>
<name>A0AAV7RR30_PLEWA</name>
<feature type="compositionally biased region" description="Polar residues" evidence="1">
    <location>
        <begin position="20"/>
        <end position="46"/>
    </location>
</feature>
<organism evidence="2 3">
    <name type="scientific">Pleurodeles waltl</name>
    <name type="common">Iberian ribbed newt</name>
    <dbReference type="NCBI Taxonomy" id="8319"/>
    <lineage>
        <taxon>Eukaryota</taxon>
        <taxon>Metazoa</taxon>
        <taxon>Chordata</taxon>
        <taxon>Craniata</taxon>
        <taxon>Vertebrata</taxon>
        <taxon>Euteleostomi</taxon>
        <taxon>Amphibia</taxon>
        <taxon>Batrachia</taxon>
        <taxon>Caudata</taxon>
        <taxon>Salamandroidea</taxon>
        <taxon>Salamandridae</taxon>
        <taxon>Pleurodelinae</taxon>
        <taxon>Pleurodeles</taxon>
    </lineage>
</organism>
<feature type="compositionally biased region" description="Polar residues" evidence="1">
    <location>
        <begin position="1"/>
        <end position="11"/>
    </location>
</feature>
<proteinExistence type="predicted"/>
<evidence type="ECO:0000313" key="2">
    <source>
        <dbReference type="EMBL" id="KAJ1154734.1"/>
    </source>
</evidence>
<protein>
    <submittedName>
        <fullName evidence="2">Uncharacterized protein</fullName>
    </submittedName>
</protein>
<dbReference type="Proteomes" id="UP001066276">
    <property type="component" value="Chromosome 5"/>
</dbReference>
<keyword evidence="3" id="KW-1185">Reference proteome</keyword>
<gene>
    <name evidence="2" type="ORF">NDU88_007477</name>
</gene>
<comment type="caution">
    <text evidence="2">The sequence shown here is derived from an EMBL/GenBank/DDBJ whole genome shotgun (WGS) entry which is preliminary data.</text>
</comment>
<sequence>MQRQTWHNSRVQRGLKVEQPGNSSTDLLPNEGASPNQPDTIETSTGRIDRNNQDAKQVFVCLKSALHLAASTGKEKPLPDKTAASRYCVYVTPSMQWGKHQQENTVDLTTANVAQSTPWNRRLE</sequence>
<accession>A0AAV7RR30</accession>
<reference evidence="2" key="1">
    <citation type="journal article" date="2022" name="bioRxiv">
        <title>Sequencing and chromosome-scale assembly of the giantPleurodeles waltlgenome.</title>
        <authorList>
            <person name="Brown T."/>
            <person name="Elewa A."/>
            <person name="Iarovenko S."/>
            <person name="Subramanian E."/>
            <person name="Araus A.J."/>
            <person name="Petzold A."/>
            <person name="Susuki M."/>
            <person name="Suzuki K.-i.T."/>
            <person name="Hayashi T."/>
            <person name="Toyoda A."/>
            <person name="Oliveira C."/>
            <person name="Osipova E."/>
            <person name="Leigh N.D."/>
            <person name="Simon A."/>
            <person name="Yun M.H."/>
        </authorList>
    </citation>
    <scope>NUCLEOTIDE SEQUENCE</scope>
    <source>
        <strain evidence="2">20211129_DDA</strain>
        <tissue evidence="2">Liver</tissue>
    </source>
</reference>